<keyword evidence="4 13" id="KW-0645">Protease</keyword>
<dbReference type="Pfam" id="PF02128">
    <property type="entry name" value="Peptidase_M36"/>
    <property type="match status" value="1"/>
</dbReference>
<evidence type="ECO:0000256" key="1">
    <source>
        <dbReference type="ARBA" id="ARBA00004613"/>
    </source>
</evidence>
<evidence type="ECO:0000313" key="17">
    <source>
        <dbReference type="Proteomes" id="UP001140217"/>
    </source>
</evidence>
<evidence type="ECO:0000256" key="5">
    <source>
        <dbReference type="ARBA" id="ARBA00022723"/>
    </source>
</evidence>
<dbReference type="PANTHER" id="PTHR33478:SF1">
    <property type="entry name" value="EXTRACELLULAR METALLOPROTEINASE MEP"/>
    <property type="match status" value="1"/>
</dbReference>
<feature type="active site" evidence="11">
    <location>
        <position position="454"/>
    </location>
</feature>
<comment type="cofactor">
    <cofactor evidence="12">
        <name>Zn(2+)</name>
        <dbReference type="ChEBI" id="CHEBI:29105"/>
    </cofactor>
    <text evidence="12">Binds 1 zinc ion per subunit.</text>
</comment>
<dbReference type="AlphaFoldDB" id="A0A9W8H635"/>
<evidence type="ECO:0000256" key="12">
    <source>
        <dbReference type="PIRSR" id="PIRSR601842-2"/>
    </source>
</evidence>
<dbReference type="InterPro" id="IPR027268">
    <property type="entry name" value="Peptidase_M4/M1_CTD_sf"/>
</dbReference>
<dbReference type="PANTHER" id="PTHR33478">
    <property type="entry name" value="EXTRACELLULAR METALLOPROTEINASE MEP"/>
    <property type="match status" value="1"/>
</dbReference>
<evidence type="ECO:0000313" key="16">
    <source>
        <dbReference type="EMBL" id="KAJ2776739.1"/>
    </source>
</evidence>
<dbReference type="GO" id="GO:0004222">
    <property type="term" value="F:metalloendopeptidase activity"/>
    <property type="evidence" value="ECO:0007669"/>
    <property type="project" value="InterPro"/>
</dbReference>
<protein>
    <recommendedName>
        <fullName evidence="13">Extracellular metalloproteinase</fullName>
        <ecNumber evidence="13">3.4.24.-</ecNumber>
    </recommendedName>
    <alternativeName>
        <fullName evidence="13">Fungalysin</fullName>
    </alternativeName>
</protein>
<sequence length="654" mass="66888">MRTVCLLGLVAAAAAAAAAASAPASNAAPKPFIPLLANKGKLLVHDEPVALAAGPASMAGQGTAAGTDDLAAAAVDYLAATYGAPADSMRVTAAYTDAASGITHVHVVQRVRGADVANAVANVNISRDRRVISSAQSFAAPAALAEAGGASGAGGAHQMGEASDILAQARRALGVLAQHLGTPLDAAEQAGIGAAVEASGSDGQPVVVALDGVPARVAAAGAATASPAFVQLGDGRVAAAWRVTAEQDSHWWNAYVAADEARVVALADWYAQAAEGYVVFPRDVNSPADGARRLVADPALGAASPDGWAAGGTTGGNNVWAQSNPTGGSGWRDNHRPRAGPGGVFNATLDLRQAPTAYVDAAITQLFYTANAMHDLAFVYGFDEAAGNFQDENYSGAGAGGDAVIANAQDGSGTNNANFATPPDGQRPRMRMYVWTMTRPARDGDLEQDIVVHEYTHGISNRLTGGPANSDCLVSGESGGMGEGWSDAVANIVRLRPGATRATQMAMGEYAAGRNIRTYPYATSLAANPLTYGYLDRADYQEVHAIGEVWAAMLYEVTWALIDAHGLAPDLLAHDTAKGNALALQLLLDGMKLQPCNPSFTDARDAILQADANLTGGRNRCVLWAAFAKRGLGAGASGGDGQRHVEDFKVPSGC</sequence>
<feature type="chain" id="PRO_5041019416" description="Extracellular metalloproteinase" evidence="13">
    <location>
        <begin position="20"/>
        <end position="654"/>
    </location>
</feature>
<dbReference type="Pfam" id="PF07504">
    <property type="entry name" value="FTP"/>
    <property type="match status" value="1"/>
</dbReference>
<dbReference type="Proteomes" id="UP001140217">
    <property type="component" value="Unassembled WGS sequence"/>
</dbReference>
<feature type="domain" description="FTP" evidence="15">
    <location>
        <begin position="87"/>
        <end position="133"/>
    </location>
</feature>
<evidence type="ECO:0000256" key="7">
    <source>
        <dbReference type="ARBA" id="ARBA00022801"/>
    </source>
</evidence>
<evidence type="ECO:0000256" key="3">
    <source>
        <dbReference type="ARBA" id="ARBA00022525"/>
    </source>
</evidence>
<evidence type="ECO:0000256" key="11">
    <source>
        <dbReference type="PIRSR" id="PIRSR601842-1"/>
    </source>
</evidence>
<dbReference type="InterPro" id="IPR001842">
    <property type="entry name" value="Peptidase_M36"/>
</dbReference>
<comment type="similarity">
    <text evidence="2 13">Belongs to the peptidase M36 family.</text>
</comment>
<keyword evidence="6 13" id="KW-0732">Signal</keyword>
<evidence type="ECO:0000256" key="2">
    <source>
        <dbReference type="ARBA" id="ARBA00006006"/>
    </source>
</evidence>
<dbReference type="EMBL" id="JANBUL010000337">
    <property type="protein sequence ID" value="KAJ2776739.1"/>
    <property type="molecule type" value="Genomic_DNA"/>
</dbReference>
<dbReference type="GO" id="GO:0005615">
    <property type="term" value="C:extracellular space"/>
    <property type="evidence" value="ECO:0007669"/>
    <property type="project" value="InterPro"/>
</dbReference>
<keyword evidence="9 13" id="KW-0482">Metalloprotease</keyword>
<gene>
    <name evidence="16" type="ORF">H4R18_005508</name>
</gene>
<proteinExistence type="inferred from homology"/>
<keyword evidence="3 13" id="KW-0964">Secreted</keyword>
<dbReference type="Gene3D" id="1.10.390.10">
    <property type="entry name" value="Neutral Protease Domain 2"/>
    <property type="match status" value="1"/>
</dbReference>
<feature type="binding site" evidence="12">
    <location>
        <position position="457"/>
    </location>
    <ligand>
        <name>Zn(2+)</name>
        <dbReference type="ChEBI" id="CHEBI:29105"/>
        <note>catalytic</note>
    </ligand>
</feature>
<evidence type="ECO:0000259" key="15">
    <source>
        <dbReference type="Pfam" id="PF07504"/>
    </source>
</evidence>
<keyword evidence="10 13" id="KW-0865">Zymogen</keyword>
<dbReference type="InterPro" id="IPR050371">
    <property type="entry name" value="Fungal_virulence_M36"/>
</dbReference>
<keyword evidence="5 12" id="KW-0479">Metal-binding</keyword>
<evidence type="ECO:0000256" key="8">
    <source>
        <dbReference type="ARBA" id="ARBA00022833"/>
    </source>
</evidence>
<keyword evidence="7 13" id="KW-0378">Hydrolase</keyword>
<dbReference type="EC" id="3.4.24.-" evidence="13"/>
<evidence type="ECO:0000256" key="14">
    <source>
        <dbReference type="SAM" id="MobiDB-lite"/>
    </source>
</evidence>
<name>A0A9W8H635_9FUNG</name>
<accession>A0A9W8H635</accession>
<reference evidence="16" key="1">
    <citation type="submission" date="2022-07" db="EMBL/GenBank/DDBJ databases">
        <title>Phylogenomic reconstructions and comparative analyses of Kickxellomycotina fungi.</title>
        <authorList>
            <person name="Reynolds N.K."/>
            <person name="Stajich J.E."/>
            <person name="Barry K."/>
            <person name="Grigoriev I.V."/>
            <person name="Crous P."/>
            <person name="Smith M.E."/>
        </authorList>
    </citation>
    <scope>NUCLEOTIDE SEQUENCE</scope>
    <source>
        <strain evidence="16">NBRC 105414</strain>
    </source>
</reference>
<evidence type="ECO:0000256" key="6">
    <source>
        <dbReference type="ARBA" id="ARBA00022729"/>
    </source>
</evidence>
<dbReference type="GO" id="GO:0008270">
    <property type="term" value="F:zinc ion binding"/>
    <property type="evidence" value="ECO:0007669"/>
    <property type="project" value="InterPro"/>
</dbReference>
<evidence type="ECO:0000256" key="13">
    <source>
        <dbReference type="RuleBase" id="RU364017"/>
    </source>
</evidence>
<feature type="binding site" evidence="12">
    <location>
        <position position="453"/>
    </location>
    <ligand>
        <name>Zn(2+)</name>
        <dbReference type="ChEBI" id="CHEBI:29105"/>
        <note>catalytic</note>
    </ligand>
</feature>
<dbReference type="GO" id="GO:0006508">
    <property type="term" value="P:proteolysis"/>
    <property type="evidence" value="ECO:0007669"/>
    <property type="project" value="UniProtKB-KW"/>
</dbReference>
<evidence type="ECO:0000256" key="10">
    <source>
        <dbReference type="ARBA" id="ARBA00023145"/>
    </source>
</evidence>
<dbReference type="SUPFAM" id="SSF55486">
    <property type="entry name" value="Metalloproteases ('zincins'), catalytic domain"/>
    <property type="match status" value="1"/>
</dbReference>
<comment type="subcellular location">
    <subcellularLocation>
        <location evidence="1 13">Secreted</location>
    </subcellularLocation>
</comment>
<evidence type="ECO:0000256" key="9">
    <source>
        <dbReference type="ARBA" id="ARBA00023049"/>
    </source>
</evidence>
<comment type="caution">
    <text evidence="16">The sequence shown here is derived from an EMBL/GenBank/DDBJ whole genome shotgun (WGS) entry which is preliminary data.</text>
</comment>
<keyword evidence="8 12" id="KW-0862">Zinc</keyword>
<dbReference type="CDD" id="cd09596">
    <property type="entry name" value="M36"/>
    <property type="match status" value="1"/>
</dbReference>
<keyword evidence="17" id="KW-1185">Reference proteome</keyword>
<organism evidence="16 17">
    <name type="scientific">Coemansia javaensis</name>
    <dbReference type="NCBI Taxonomy" id="2761396"/>
    <lineage>
        <taxon>Eukaryota</taxon>
        <taxon>Fungi</taxon>
        <taxon>Fungi incertae sedis</taxon>
        <taxon>Zoopagomycota</taxon>
        <taxon>Kickxellomycotina</taxon>
        <taxon>Kickxellomycetes</taxon>
        <taxon>Kickxellales</taxon>
        <taxon>Kickxellaceae</taxon>
        <taxon>Coemansia</taxon>
    </lineage>
</organism>
<feature type="signal peptide" evidence="13">
    <location>
        <begin position="1"/>
        <end position="19"/>
    </location>
</feature>
<feature type="region of interest" description="Disordered" evidence="14">
    <location>
        <begin position="305"/>
        <end position="330"/>
    </location>
</feature>
<dbReference type="InterPro" id="IPR011096">
    <property type="entry name" value="FTP_domain"/>
</dbReference>
<evidence type="ECO:0000256" key="4">
    <source>
        <dbReference type="ARBA" id="ARBA00022670"/>
    </source>
</evidence>
<dbReference type="PRINTS" id="PR00999">
    <property type="entry name" value="FUNGALYSIN"/>
</dbReference>
<feature type="binding site" evidence="12">
    <location>
        <position position="483"/>
    </location>
    <ligand>
        <name>Zn(2+)</name>
        <dbReference type="ChEBI" id="CHEBI:29105"/>
        <note>catalytic</note>
    </ligand>
</feature>
<dbReference type="Gene3D" id="3.10.170.10">
    <property type="match status" value="1"/>
</dbReference>
<dbReference type="OrthoDB" id="3227768at2759"/>